<sequence length="729" mass="82239">MNPSDLARTAIDLTVVAPCYNEEGNVAELARRTRDALDAAGIAFELILVDDGSTDGTWAAIKEAEADHPAQVRGIAQPINGGMFAAWRTGVAAATGNVVCLIDADLQNPPEAITRLWDELHTKNVHVVQGFRSSIEWDRDARFVSSRGLNLVLNTMFGDRARDNKSGFVMAPRSILADILDFKHHYNYPQTFVRVAARAKGYAVAETETLFQPRRVGTSFLDATPPVKVYADVLTDVVRGLGEFGRGRRHPVEAMHVTAPRSEPPAHGYRGARKILLDTYFASMPMHAWLIRSQTKSIYETLHRTQWFDRDELHELQSWRLQRLIWHAYAHVPYYRRVMGEHGLHPRDISTPEDLTKLPMLSKADVGANLYMDMFADTHRKREMHKIATSGSTGQPFVTYVDRQQLEIRFASTLRSLEWTGWRVGDKQVRLWHQTLGMSPTQIVRERLDATMLRRTFIPAFELTDGGLDSLARRLEEIKPVLIDGYAESLNFLALYLQRGGRLNFQPRAVLSSAQMLTSDTRRQIEDGLGAKVFDKYGAREFSGIAYQCDQGDDHHILDESYIVEILKEGRPALPGELGEVVITDLNNFSVPLIRYRIGDLAVAADNSQACECGRGLSRLGQIQGRTQALVHCANGRWLPGTFFAHFFKEYDHLVQFFQVVQHEHGTFALKIVQGRHWTTPAWDDLLTDLRTYVGDSQIDVHFVDEVPLLATGKRTPVVSTVRPDFQTL</sequence>
<organism evidence="2 3">
    <name type="scientific">Nocardioides piscis</name>
    <dbReference type="NCBI Taxonomy" id="2714938"/>
    <lineage>
        <taxon>Bacteria</taxon>
        <taxon>Bacillati</taxon>
        <taxon>Actinomycetota</taxon>
        <taxon>Actinomycetes</taxon>
        <taxon>Propionibacteriales</taxon>
        <taxon>Nocardioidaceae</taxon>
        <taxon>Nocardioides</taxon>
    </lineage>
</organism>
<dbReference type="KEGG" id="npi:G7071_08395"/>
<dbReference type="PANTHER" id="PTHR36932">
    <property type="entry name" value="CAPSULAR POLYSACCHARIDE BIOSYNTHESIS PROTEIN"/>
    <property type="match status" value="1"/>
</dbReference>
<protein>
    <submittedName>
        <fullName evidence="2">Glycosyltransferase</fullName>
    </submittedName>
</protein>
<dbReference type="InterPro" id="IPR029044">
    <property type="entry name" value="Nucleotide-diphossugar_trans"/>
</dbReference>
<dbReference type="EMBL" id="CP049866">
    <property type="protein sequence ID" value="QIK75455.1"/>
    <property type="molecule type" value="Genomic_DNA"/>
</dbReference>
<dbReference type="InterPro" id="IPR001173">
    <property type="entry name" value="Glyco_trans_2-like"/>
</dbReference>
<dbReference type="Pfam" id="PF00535">
    <property type="entry name" value="Glycos_transf_2"/>
    <property type="match status" value="1"/>
</dbReference>
<reference evidence="2 3" key="1">
    <citation type="submission" date="2020-03" db="EMBL/GenBank/DDBJ databases">
        <title>Nocardioides sp. nov., isolated from fish.</title>
        <authorList>
            <person name="Hyun D.-W."/>
            <person name="Bae J.-W."/>
        </authorList>
    </citation>
    <scope>NUCLEOTIDE SEQUENCE [LARGE SCALE GENOMIC DNA]</scope>
    <source>
        <strain evidence="2 3">HDW12A</strain>
    </source>
</reference>
<keyword evidence="3" id="KW-1185">Reference proteome</keyword>
<accession>A0A6G7YF71</accession>
<dbReference type="SUPFAM" id="SSF56801">
    <property type="entry name" value="Acetyl-CoA synthetase-like"/>
    <property type="match status" value="1"/>
</dbReference>
<name>A0A6G7YF71_9ACTN</name>
<gene>
    <name evidence="2" type="ORF">G7071_08395</name>
</gene>
<evidence type="ECO:0000313" key="3">
    <source>
        <dbReference type="Proteomes" id="UP000502035"/>
    </source>
</evidence>
<evidence type="ECO:0000313" key="2">
    <source>
        <dbReference type="EMBL" id="QIK75455.1"/>
    </source>
</evidence>
<dbReference type="AlphaFoldDB" id="A0A6G7YF71"/>
<dbReference type="Proteomes" id="UP000502035">
    <property type="component" value="Chromosome"/>
</dbReference>
<dbReference type="PANTHER" id="PTHR36932:SF1">
    <property type="entry name" value="CAPSULAR POLYSACCHARIDE BIOSYNTHESIS PROTEIN"/>
    <property type="match status" value="1"/>
</dbReference>
<dbReference type="CDD" id="cd04179">
    <property type="entry name" value="DPM_DPG-synthase_like"/>
    <property type="match status" value="1"/>
</dbReference>
<evidence type="ECO:0000259" key="1">
    <source>
        <dbReference type="Pfam" id="PF00535"/>
    </source>
</evidence>
<dbReference type="InterPro" id="IPR042099">
    <property type="entry name" value="ANL_N_sf"/>
</dbReference>
<dbReference type="Gene3D" id="3.40.50.12780">
    <property type="entry name" value="N-terminal domain of ligase-like"/>
    <property type="match status" value="1"/>
</dbReference>
<keyword evidence="2" id="KW-0808">Transferase</keyword>
<dbReference type="Gene3D" id="3.90.550.10">
    <property type="entry name" value="Spore Coat Polysaccharide Biosynthesis Protein SpsA, Chain A"/>
    <property type="match status" value="1"/>
</dbReference>
<dbReference type="RefSeq" id="WP_166317311.1">
    <property type="nucleotide sequence ID" value="NZ_CP049866.1"/>
</dbReference>
<proteinExistence type="predicted"/>
<dbReference type="InterPro" id="IPR053158">
    <property type="entry name" value="CapK_Type1_Caps_Biosynth"/>
</dbReference>
<feature type="domain" description="Glycosyltransferase 2-like" evidence="1">
    <location>
        <begin position="14"/>
        <end position="170"/>
    </location>
</feature>
<dbReference type="SUPFAM" id="SSF53448">
    <property type="entry name" value="Nucleotide-diphospho-sugar transferases"/>
    <property type="match status" value="1"/>
</dbReference>
<dbReference type="GO" id="GO:0016740">
    <property type="term" value="F:transferase activity"/>
    <property type="evidence" value="ECO:0007669"/>
    <property type="project" value="UniProtKB-KW"/>
</dbReference>